<organism evidence="1">
    <name type="scientific">Rhipicephalus zambeziensis</name>
    <dbReference type="NCBI Taxonomy" id="60191"/>
    <lineage>
        <taxon>Eukaryota</taxon>
        <taxon>Metazoa</taxon>
        <taxon>Ecdysozoa</taxon>
        <taxon>Arthropoda</taxon>
        <taxon>Chelicerata</taxon>
        <taxon>Arachnida</taxon>
        <taxon>Acari</taxon>
        <taxon>Parasitiformes</taxon>
        <taxon>Ixodida</taxon>
        <taxon>Ixodoidea</taxon>
        <taxon>Ixodidae</taxon>
        <taxon>Rhipicephalinae</taxon>
        <taxon>Rhipicephalus</taxon>
        <taxon>Rhipicephalus</taxon>
    </lineage>
</organism>
<evidence type="ECO:0000313" key="1">
    <source>
        <dbReference type="EMBL" id="MAA12584.1"/>
    </source>
</evidence>
<proteinExistence type="predicted"/>
<protein>
    <submittedName>
        <fullName evidence="1">Uncharacterized protein</fullName>
    </submittedName>
</protein>
<name>A0A224YF55_9ACAR</name>
<dbReference type="AlphaFoldDB" id="A0A224YF55"/>
<reference evidence="1" key="1">
    <citation type="journal article" date="2017" name="Parasit. Vectors">
        <title>Sialotranscriptomics of Rhipicephalus zambeziensis reveals intricate expression profiles of secretory proteins and suggests tight temporal transcriptional regulation during blood-feeding.</title>
        <authorList>
            <person name="de Castro M.H."/>
            <person name="de Klerk D."/>
            <person name="Pienaar R."/>
            <person name="Rees D.J.G."/>
            <person name="Mans B.J."/>
        </authorList>
    </citation>
    <scope>NUCLEOTIDE SEQUENCE</scope>
    <source>
        <tissue evidence="1">Salivary glands</tissue>
    </source>
</reference>
<sequence length="95" mass="11219">MQTETLTKRISESNTKLQTTYIFCAHIKQNKMLKWNAEPVTTLPIHTQFLQTHIASGTEKENQKEKLQDKYSWRLLEDLLANEKSRRLQETSFHA</sequence>
<accession>A0A224YF55</accession>
<dbReference type="EMBL" id="GFPF01001438">
    <property type="protein sequence ID" value="MAA12584.1"/>
    <property type="molecule type" value="Transcribed_RNA"/>
</dbReference>